<proteinExistence type="predicted"/>
<dbReference type="AlphaFoldDB" id="A0A835YVJ4"/>
<sequence length="168" mass="17502">MMRRLSELAAAARAPVQEAARLRAGGATPAQVEECVDDLQHGWRESWRCVRKPRTCWRPPAPHWCGGSGGGGGGSSDSGGGGEVDGGGTHPWGESNMVPRLRADTVAAAQTIMQRAARVQLHNHSLCCCCVGSMDACGGGRTPTRCQGTGTASRGAAEVIAAARPRQR</sequence>
<keyword evidence="3" id="KW-1185">Reference proteome</keyword>
<organism evidence="2 3">
    <name type="scientific">Tribonema minus</name>
    <dbReference type="NCBI Taxonomy" id="303371"/>
    <lineage>
        <taxon>Eukaryota</taxon>
        <taxon>Sar</taxon>
        <taxon>Stramenopiles</taxon>
        <taxon>Ochrophyta</taxon>
        <taxon>PX clade</taxon>
        <taxon>Xanthophyceae</taxon>
        <taxon>Tribonematales</taxon>
        <taxon>Tribonemataceae</taxon>
        <taxon>Tribonema</taxon>
    </lineage>
</organism>
<evidence type="ECO:0000313" key="2">
    <source>
        <dbReference type="EMBL" id="KAG5182311.1"/>
    </source>
</evidence>
<evidence type="ECO:0000256" key="1">
    <source>
        <dbReference type="SAM" id="MobiDB-lite"/>
    </source>
</evidence>
<comment type="caution">
    <text evidence="2">The sequence shown here is derived from an EMBL/GenBank/DDBJ whole genome shotgun (WGS) entry which is preliminary data.</text>
</comment>
<name>A0A835YVJ4_9STRA</name>
<gene>
    <name evidence="2" type="ORF">JKP88DRAFT_59467</name>
</gene>
<accession>A0A835YVJ4</accession>
<protein>
    <submittedName>
        <fullName evidence="2">Uncharacterized protein</fullName>
    </submittedName>
</protein>
<dbReference type="Proteomes" id="UP000664859">
    <property type="component" value="Unassembled WGS sequence"/>
</dbReference>
<feature type="region of interest" description="Disordered" evidence="1">
    <location>
        <begin position="67"/>
        <end position="97"/>
    </location>
</feature>
<dbReference type="EMBL" id="JAFCMP010000257">
    <property type="protein sequence ID" value="KAG5182311.1"/>
    <property type="molecule type" value="Genomic_DNA"/>
</dbReference>
<evidence type="ECO:0000313" key="3">
    <source>
        <dbReference type="Proteomes" id="UP000664859"/>
    </source>
</evidence>
<reference evidence="2" key="1">
    <citation type="submission" date="2021-02" db="EMBL/GenBank/DDBJ databases">
        <title>First Annotated Genome of the Yellow-green Alga Tribonema minus.</title>
        <authorList>
            <person name="Mahan K.M."/>
        </authorList>
    </citation>
    <scope>NUCLEOTIDE SEQUENCE</scope>
    <source>
        <strain evidence="2">UTEX B ZZ1240</strain>
    </source>
</reference>
<feature type="compositionally biased region" description="Gly residues" evidence="1">
    <location>
        <begin position="67"/>
        <end position="90"/>
    </location>
</feature>